<name>A7RSH8_NEMVE</name>
<keyword evidence="3" id="KW-1185">Reference proteome</keyword>
<organism evidence="2 3">
    <name type="scientific">Nematostella vectensis</name>
    <name type="common">Starlet sea anemone</name>
    <dbReference type="NCBI Taxonomy" id="45351"/>
    <lineage>
        <taxon>Eukaryota</taxon>
        <taxon>Metazoa</taxon>
        <taxon>Cnidaria</taxon>
        <taxon>Anthozoa</taxon>
        <taxon>Hexacorallia</taxon>
        <taxon>Actiniaria</taxon>
        <taxon>Edwardsiidae</taxon>
        <taxon>Nematostella</taxon>
    </lineage>
</organism>
<dbReference type="InterPro" id="IPR000421">
    <property type="entry name" value="FA58C"/>
</dbReference>
<dbReference type="HOGENOM" id="CLU_030066_1_2_1"/>
<dbReference type="InterPro" id="IPR008979">
    <property type="entry name" value="Galactose-bd-like_sf"/>
</dbReference>
<dbReference type="OrthoDB" id="6071166at2759"/>
<dbReference type="InParanoid" id="A7RSH8"/>
<evidence type="ECO:0000313" key="3">
    <source>
        <dbReference type="Proteomes" id="UP000001593"/>
    </source>
</evidence>
<proteinExistence type="predicted"/>
<dbReference type="SMART" id="SM00231">
    <property type="entry name" value="FA58C"/>
    <property type="match status" value="1"/>
</dbReference>
<gene>
    <name evidence="2" type="ORF">NEMVEDRAFT_v1g91801</name>
</gene>
<dbReference type="KEGG" id="nve:5517624"/>
<dbReference type="OMA" id="THAPYAD"/>
<reference evidence="2 3" key="1">
    <citation type="journal article" date="2007" name="Science">
        <title>Sea anemone genome reveals ancestral eumetazoan gene repertoire and genomic organization.</title>
        <authorList>
            <person name="Putnam N.H."/>
            <person name="Srivastava M."/>
            <person name="Hellsten U."/>
            <person name="Dirks B."/>
            <person name="Chapman J."/>
            <person name="Salamov A."/>
            <person name="Terry A."/>
            <person name="Shapiro H."/>
            <person name="Lindquist E."/>
            <person name="Kapitonov V.V."/>
            <person name="Jurka J."/>
            <person name="Genikhovich G."/>
            <person name="Grigoriev I.V."/>
            <person name="Lucas S.M."/>
            <person name="Steele R.E."/>
            <person name="Finnerty J.R."/>
            <person name="Technau U."/>
            <person name="Martindale M.Q."/>
            <person name="Rokhsar D.S."/>
        </authorList>
    </citation>
    <scope>NUCLEOTIDE SEQUENCE [LARGE SCALE GENOMIC DNA]</scope>
    <source>
        <strain evidence="3">CH2 X CH6</strain>
    </source>
</reference>
<dbReference type="PANTHER" id="PTHR24543">
    <property type="entry name" value="MULTICOPPER OXIDASE-RELATED"/>
    <property type="match status" value="1"/>
</dbReference>
<dbReference type="GO" id="GO:0005615">
    <property type="term" value="C:extracellular space"/>
    <property type="evidence" value="ECO:0000318"/>
    <property type="project" value="GO_Central"/>
</dbReference>
<dbReference type="PhylomeDB" id="A7RSH8"/>
<sequence length="143" mass="16245">IRDEQMAASTHAPYADAHQARLNNVHVNGHHYSSWIAQTHDTNQWLKIDLVNVTKVACVATQGSQEFQDWVTGYTIGYSMDGTAWTVYQEEGVDKIFNGNNDNNTVKTNCLKRAVLMRYIKIMVASFHNKIALRVELYGKVQD</sequence>
<evidence type="ECO:0000259" key="1">
    <source>
        <dbReference type="PROSITE" id="PS50022"/>
    </source>
</evidence>
<dbReference type="PANTHER" id="PTHR24543:SF332">
    <property type="entry name" value="F5_8 TYPE C DOMAIN-CONTAINING PROTEIN"/>
    <property type="match status" value="1"/>
</dbReference>
<dbReference type="EMBL" id="DS469534">
    <property type="protein sequence ID" value="EDO45566.1"/>
    <property type="molecule type" value="Genomic_DNA"/>
</dbReference>
<dbReference type="AlphaFoldDB" id="A7RSH8"/>
<feature type="domain" description="F5/8 type C" evidence="1">
    <location>
        <begin position="1"/>
        <end position="140"/>
    </location>
</feature>
<feature type="non-terminal residue" evidence="2">
    <location>
        <position position="1"/>
    </location>
</feature>
<dbReference type="CDD" id="cd00057">
    <property type="entry name" value="FA58C"/>
    <property type="match status" value="1"/>
</dbReference>
<evidence type="ECO:0000313" key="2">
    <source>
        <dbReference type="EMBL" id="EDO45566.1"/>
    </source>
</evidence>
<dbReference type="FunFam" id="2.60.120.260:FF:000016">
    <property type="entry name" value="Contactin-associated protein-like 4 isoform 1"/>
    <property type="match status" value="1"/>
</dbReference>
<dbReference type="Proteomes" id="UP000001593">
    <property type="component" value="Unassembled WGS sequence"/>
</dbReference>
<dbReference type="Gene3D" id="2.60.120.260">
    <property type="entry name" value="Galactose-binding domain-like"/>
    <property type="match status" value="1"/>
</dbReference>
<dbReference type="Pfam" id="PF00754">
    <property type="entry name" value="F5_F8_type_C"/>
    <property type="match status" value="1"/>
</dbReference>
<dbReference type="SUPFAM" id="SSF49785">
    <property type="entry name" value="Galactose-binding domain-like"/>
    <property type="match status" value="1"/>
</dbReference>
<accession>A7RSH8</accession>
<dbReference type="PROSITE" id="PS01285">
    <property type="entry name" value="FA58C_1"/>
    <property type="match status" value="1"/>
</dbReference>
<dbReference type="PROSITE" id="PS50022">
    <property type="entry name" value="FA58C_3"/>
    <property type="match status" value="1"/>
</dbReference>
<protein>
    <recommendedName>
        <fullName evidence="1">F5/8 type C domain-containing protein</fullName>
    </recommendedName>
</protein>